<accession>A0A8G1ED51</accession>
<dbReference type="PANTHER" id="PTHR32322:SF2">
    <property type="entry name" value="EAMA DOMAIN-CONTAINING PROTEIN"/>
    <property type="match status" value="1"/>
</dbReference>
<protein>
    <submittedName>
        <fullName evidence="8">DMT family transporter</fullName>
    </submittedName>
</protein>
<dbReference type="InterPro" id="IPR050638">
    <property type="entry name" value="AA-Vitamin_Transporters"/>
</dbReference>
<keyword evidence="5 6" id="KW-0472">Membrane</keyword>
<dbReference type="InterPro" id="IPR037185">
    <property type="entry name" value="EmrE-like"/>
</dbReference>
<sequence>MISRRRAVAALLWLGFGWGLSHPLGKIATETGHPPFGLIFWQLVICVLVLGTIALVRRKPLPLDATSLRFYTLVAILGTLVPNFTFYLSVSRLPAGIMSIVISMVPLISFPIALMVGNDRFAWGRLVGLLLGLAGVALIALPKSSLPDPAMAAFLPLALIGPLFYAMEANYVAWSGRASADPLSAMLGASLVGMALCLPLTLAFGQWISPLQPWGRPEWALIVSSAMHALLYTSYVWLAAAAGAVFAAQSSYLVTASGMVSAMVLLGERFSPLVWAAMAVMLAGVALVQPRPRPSTAATA</sequence>
<keyword evidence="4 6" id="KW-1133">Transmembrane helix</keyword>
<feature type="transmembrane region" description="Helical" evidence="6">
    <location>
        <begin position="219"/>
        <end position="238"/>
    </location>
</feature>
<evidence type="ECO:0000259" key="7">
    <source>
        <dbReference type="Pfam" id="PF00892"/>
    </source>
</evidence>
<evidence type="ECO:0000256" key="5">
    <source>
        <dbReference type="ARBA" id="ARBA00023136"/>
    </source>
</evidence>
<feature type="transmembrane region" description="Helical" evidence="6">
    <location>
        <begin position="96"/>
        <end position="116"/>
    </location>
</feature>
<evidence type="ECO:0000256" key="3">
    <source>
        <dbReference type="ARBA" id="ARBA00022692"/>
    </source>
</evidence>
<feature type="domain" description="EamA" evidence="7">
    <location>
        <begin position="8"/>
        <end position="140"/>
    </location>
</feature>
<keyword evidence="3 6" id="KW-0812">Transmembrane</keyword>
<comment type="subcellular location">
    <subcellularLocation>
        <location evidence="1">Membrane</location>
        <topology evidence="1">Multi-pass membrane protein</topology>
    </subcellularLocation>
</comment>
<reference evidence="8" key="1">
    <citation type="submission" date="2021-02" db="EMBL/GenBank/DDBJ databases">
        <title>Rhodobacter shimadae sp. nov., an aerobic anoxygenic phototrophic bacterium isolated from a hot spring.</title>
        <authorList>
            <person name="Muramatsu S."/>
            <person name="Haruta S."/>
            <person name="Hirose S."/>
            <person name="Hanada S."/>
        </authorList>
    </citation>
    <scope>NUCLEOTIDE SEQUENCE</scope>
    <source>
        <strain evidence="8">N10</strain>
    </source>
</reference>
<feature type="domain" description="EamA" evidence="7">
    <location>
        <begin position="157"/>
        <end position="288"/>
    </location>
</feature>
<evidence type="ECO:0000313" key="8">
    <source>
        <dbReference type="EMBL" id="QYZ71305.1"/>
    </source>
</evidence>
<evidence type="ECO:0000256" key="6">
    <source>
        <dbReference type="SAM" id="Phobius"/>
    </source>
</evidence>
<dbReference type="PANTHER" id="PTHR32322">
    <property type="entry name" value="INNER MEMBRANE TRANSPORTER"/>
    <property type="match status" value="1"/>
</dbReference>
<dbReference type="Pfam" id="PF00892">
    <property type="entry name" value="EamA"/>
    <property type="match status" value="2"/>
</dbReference>
<proteinExistence type="inferred from homology"/>
<feature type="transmembrane region" description="Helical" evidence="6">
    <location>
        <begin position="153"/>
        <end position="173"/>
    </location>
</feature>
<dbReference type="EMBL" id="CP069370">
    <property type="protein sequence ID" value="QYZ71305.1"/>
    <property type="molecule type" value="Genomic_DNA"/>
</dbReference>
<organism evidence="8 9">
    <name type="scientific">Neotabrizicola shimadae</name>
    <dbReference type="NCBI Taxonomy" id="2807096"/>
    <lineage>
        <taxon>Bacteria</taxon>
        <taxon>Pseudomonadati</taxon>
        <taxon>Pseudomonadota</taxon>
        <taxon>Alphaproteobacteria</taxon>
        <taxon>Rhodobacterales</taxon>
        <taxon>Paracoccaceae</taxon>
        <taxon>Neotabrizicola</taxon>
    </lineage>
</organism>
<gene>
    <name evidence="8" type="ORF">JO391_07310</name>
</gene>
<feature type="transmembrane region" description="Helical" evidence="6">
    <location>
        <begin position="272"/>
        <end position="288"/>
    </location>
</feature>
<evidence type="ECO:0000256" key="1">
    <source>
        <dbReference type="ARBA" id="ARBA00004141"/>
    </source>
</evidence>
<dbReference type="Proteomes" id="UP000826300">
    <property type="component" value="Chromosome"/>
</dbReference>
<feature type="transmembrane region" description="Helical" evidence="6">
    <location>
        <begin position="245"/>
        <end position="266"/>
    </location>
</feature>
<dbReference type="RefSeq" id="WP_220663768.1">
    <property type="nucleotide sequence ID" value="NZ_CP069370.1"/>
</dbReference>
<evidence type="ECO:0000256" key="4">
    <source>
        <dbReference type="ARBA" id="ARBA00022989"/>
    </source>
</evidence>
<dbReference type="InterPro" id="IPR000620">
    <property type="entry name" value="EamA_dom"/>
</dbReference>
<dbReference type="AlphaFoldDB" id="A0A8G1ED51"/>
<feature type="transmembrane region" description="Helical" evidence="6">
    <location>
        <begin position="185"/>
        <end position="207"/>
    </location>
</feature>
<comment type="similarity">
    <text evidence="2">Belongs to the EamA transporter family.</text>
</comment>
<evidence type="ECO:0000313" key="9">
    <source>
        <dbReference type="Proteomes" id="UP000826300"/>
    </source>
</evidence>
<dbReference type="KEGG" id="nsm:JO391_07310"/>
<feature type="transmembrane region" description="Helical" evidence="6">
    <location>
        <begin position="68"/>
        <end position="90"/>
    </location>
</feature>
<keyword evidence="9" id="KW-1185">Reference proteome</keyword>
<dbReference type="SUPFAM" id="SSF103481">
    <property type="entry name" value="Multidrug resistance efflux transporter EmrE"/>
    <property type="match status" value="2"/>
</dbReference>
<name>A0A8G1ED51_9RHOB</name>
<feature type="transmembrane region" description="Helical" evidence="6">
    <location>
        <begin position="123"/>
        <end position="141"/>
    </location>
</feature>
<evidence type="ECO:0000256" key="2">
    <source>
        <dbReference type="ARBA" id="ARBA00007362"/>
    </source>
</evidence>
<feature type="transmembrane region" description="Helical" evidence="6">
    <location>
        <begin position="39"/>
        <end position="56"/>
    </location>
</feature>
<dbReference type="GO" id="GO:0016020">
    <property type="term" value="C:membrane"/>
    <property type="evidence" value="ECO:0007669"/>
    <property type="project" value="UniProtKB-SubCell"/>
</dbReference>